<proteinExistence type="predicted"/>
<dbReference type="SUPFAM" id="SSF49265">
    <property type="entry name" value="Fibronectin type III"/>
    <property type="match status" value="1"/>
</dbReference>
<sequence length="62" mass="7282">PTMPSFFTKVLNSTAMQVFWELPAKAGRVEGYRLSHRMLPQQEFRHEERFPAHINTHTISNL</sequence>
<comment type="caution">
    <text evidence="2">The sequence shown here is derived from an EMBL/GenBank/DDBJ whole genome shotgun (WGS) entry which is preliminary data.</text>
</comment>
<reference evidence="2 3" key="1">
    <citation type="submission" date="2024-05" db="EMBL/GenBank/DDBJ databases">
        <title>Genome sequencing and assembly of Indian major carp, Cirrhinus mrigala (Hamilton, 1822).</title>
        <authorList>
            <person name="Mohindra V."/>
            <person name="Chowdhury L.M."/>
            <person name="Lal K."/>
            <person name="Jena J.K."/>
        </authorList>
    </citation>
    <scope>NUCLEOTIDE SEQUENCE [LARGE SCALE GENOMIC DNA]</scope>
    <source>
        <strain evidence="2">CM1030</strain>
        <tissue evidence="2">Blood</tissue>
    </source>
</reference>
<gene>
    <name evidence="2" type="ORF">M9458_031396</name>
</gene>
<dbReference type="InterPro" id="IPR003961">
    <property type="entry name" value="FN3_dom"/>
</dbReference>
<dbReference type="CDD" id="cd00063">
    <property type="entry name" value="FN3"/>
    <property type="match status" value="1"/>
</dbReference>
<dbReference type="EMBL" id="JAMKFB020000016">
    <property type="protein sequence ID" value="KAL0171085.1"/>
    <property type="molecule type" value="Genomic_DNA"/>
</dbReference>
<accession>A0ABD0PBJ5</accession>
<evidence type="ECO:0000259" key="1">
    <source>
        <dbReference type="PROSITE" id="PS50853"/>
    </source>
</evidence>
<dbReference type="InterPro" id="IPR013783">
    <property type="entry name" value="Ig-like_fold"/>
</dbReference>
<keyword evidence="3" id="KW-1185">Reference proteome</keyword>
<protein>
    <recommendedName>
        <fullName evidence="1">Fibronectin type-III domain-containing protein</fullName>
    </recommendedName>
</protein>
<organism evidence="2 3">
    <name type="scientific">Cirrhinus mrigala</name>
    <name type="common">Mrigala</name>
    <dbReference type="NCBI Taxonomy" id="683832"/>
    <lineage>
        <taxon>Eukaryota</taxon>
        <taxon>Metazoa</taxon>
        <taxon>Chordata</taxon>
        <taxon>Craniata</taxon>
        <taxon>Vertebrata</taxon>
        <taxon>Euteleostomi</taxon>
        <taxon>Actinopterygii</taxon>
        <taxon>Neopterygii</taxon>
        <taxon>Teleostei</taxon>
        <taxon>Ostariophysi</taxon>
        <taxon>Cypriniformes</taxon>
        <taxon>Cyprinidae</taxon>
        <taxon>Labeoninae</taxon>
        <taxon>Labeonini</taxon>
        <taxon>Cirrhinus</taxon>
    </lineage>
</organism>
<dbReference type="InterPro" id="IPR036116">
    <property type="entry name" value="FN3_sf"/>
</dbReference>
<feature type="domain" description="Fibronectin type-III" evidence="1">
    <location>
        <begin position="1"/>
        <end position="62"/>
    </location>
</feature>
<feature type="non-terminal residue" evidence="2">
    <location>
        <position position="62"/>
    </location>
</feature>
<dbReference type="PROSITE" id="PS50853">
    <property type="entry name" value="FN3"/>
    <property type="match status" value="1"/>
</dbReference>
<name>A0ABD0PBJ5_CIRMR</name>
<feature type="non-terminal residue" evidence="2">
    <location>
        <position position="1"/>
    </location>
</feature>
<dbReference type="Proteomes" id="UP001529510">
    <property type="component" value="Unassembled WGS sequence"/>
</dbReference>
<evidence type="ECO:0000313" key="3">
    <source>
        <dbReference type="Proteomes" id="UP001529510"/>
    </source>
</evidence>
<dbReference type="AlphaFoldDB" id="A0ABD0PBJ5"/>
<evidence type="ECO:0000313" key="2">
    <source>
        <dbReference type="EMBL" id="KAL0171085.1"/>
    </source>
</evidence>
<dbReference type="Gene3D" id="2.60.40.10">
    <property type="entry name" value="Immunoglobulins"/>
    <property type="match status" value="1"/>
</dbReference>